<dbReference type="FunFam" id="2.60.120.1440:FF:000001">
    <property type="entry name" value="Putative anti-sigma factor"/>
    <property type="match status" value="1"/>
</dbReference>
<dbReference type="PANTHER" id="PTHR30273:SF2">
    <property type="entry name" value="PROTEIN FECR"/>
    <property type="match status" value="1"/>
</dbReference>
<dbReference type="EMBL" id="FQUQ01000004">
    <property type="protein sequence ID" value="SHG10631.1"/>
    <property type="molecule type" value="Genomic_DNA"/>
</dbReference>
<keyword evidence="5" id="KW-1185">Reference proteome</keyword>
<evidence type="ECO:0000259" key="2">
    <source>
        <dbReference type="Pfam" id="PF04773"/>
    </source>
</evidence>
<feature type="domain" description="FecR protein" evidence="2">
    <location>
        <begin position="173"/>
        <end position="267"/>
    </location>
</feature>
<accession>A0A1M5H3M5</accession>
<organism evidence="4 5">
    <name type="scientific">Pedobacter caeni</name>
    <dbReference type="NCBI Taxonomy" id="288992"/>
    <lineage>
        <taxon>Bacteria</taxon>
        <taxon>Pseudomonadati</taxon>
        <taxon>Bacteroidota</taxon>
        <taxon>Sphingobacteriia</taxon>
        <taxon>Sphingobacteriales</taxon>
        <taxon>Sphingobacteriaceae</taxon>
        <taxon>Pedobacter</taxon>
    </lineage>
</organism>
<keyword evidence="1" id="KW-1133">Transmembrane helix</keyword>
<feature type="transmembrane region" description="Helical" evidence="1">
    <location>
        <begin position="73"/>
        <end position="95"/>
    </location>
</feature>
<keyword evidence="1" id="KW-0812">Transmembrane</keyword>
<sequence length="381" mass="42941">MKNHPPEELVHKYNLGICSEEERALVESWHLKEISDATELPSTKDIWNAHKRIKKALAVQTGNKNKSPNPIRLWIRLSGIAGAIFIISIIAFLYLKSKTTPATINHSTAAKNDILPGSFKAVLTLSTGQKITLNKKYSGLIAKQGKTSIRKTIDGNLIYDHHSPGEEPQMMNTLETPPGGEYQLTLPDGTKVWLNAGSLLTYPTFFNNKERKVELKGEAYFEVTRNVKSPFKVVSKNQVVEVLGTHFNILAYPNEEKNKTTLLEGSIRISSGKAKKKLKPGQEAIITTSTNQDILLEPADLEKNIAWKNGEFIFKGEDLKNIMKQISRWYNVEIVYQGKYDQTKYWGAISRTKNISAVLNMLRATGKVNFKIEERRVTVMN</sequence>
<evidence type="ECO:0000313" key="5">
    <source>
        <dbReference type="Proteomes" id="UP000184287"/>
    </source>
</evidence>
<name>A0A1M5H3M5_9SPHI</name>
<dbReference type="STRING" id="288992.SAMN04488522_104495"/>
<evidence type="ECO:0000259" key="3">
    <source>
        <dbReference type="Pfam" id="PF16344"/>
    </source>
</evidence>
<dbReference type="Gene3D" id="2.60.120.1440">
    <property type="match status" value="1"/>
</dbReference>
<dbReference type="Pfam" id="PF04773">
    <property type="entry name" value="FecR"/>
    <property type="match status" value="1"/>
</dbReference>
<keyword evidence="1" id="KW-0472">Membrane</keyword>
<evidence type="ECO:0000256" key="1">
    <source>
        <dbReference type="SAM" id="Phobius"/>
    </source>
</evidence>
<protein>
    <submittedName>
        <fullName evidence="4">FecR family protein</fullName>
    </submittedName>
</protein>
<dbReference type="InterPro" id="IPR012373">
    <property type="entry name" value="Ferrdict_sens_TM"/>
</dbReference>
<gene>
    <name evidence="4" type="ORF">SAMN04488522_104495</name>
</gene>
<dbReference type="Proteomes" id="UP000184287">
    <property type="component" value="Unassembled WGS sequence"/>
</dbReference>
<dbReference type="PANTHER" id="PTHR30273">
    <property type="entry name" value="PERIPLASMIC SIGNAL SENSOR AND SIGMA FACTOR ACTIVATOR FECR-RELATED"/>
    <property type="match status" value="1"/>
</dbReference>
<proteinExistence type="predicted"/>
<dbReference type="InterPro" id="IPR032508">
    <property type="entry name" value="FecR_C"/>
</dbReference>
<dbReference type="Pfam" id="PF16344">
    <property type="entry name" value="FecR_C"/>
    <property type="match status" value="1"/>
</dbReference>
<dbReference type="AlphaFoldDB" id="A0A1M5H3M5"/>
<dbReference type="Gene3D" id="3.55.50.30">
    <property type="match status" value="1"/>
</dbReference>
<reference evidence="5" key="1">
    <citation type="submission" date="2016-11" db="EMBL/GenBank/DDBJ databases">
        <authorList>
            <person name="Varghese N."/>
            <person name="Submissions S."/>
        </authorList>
    </citation>
    <scope>NUCLEOTIDE SEQUENCE [LARGE SCALE GENOMIC DNA]</scope>
    <source>
        <strain evidence="5">DSM 16990</strain>
    </source>
</reference>
<feature type="domain" description="Protein FecR C-terminal" evidence="3">
    <location>
        <begin position="311"/>
        <end position="379"/>
    </location>
</feature>
<evidence type="ECO:0000313" key="4">
    <source>
        <dbReference type="EMBL" id="SHG10631.1"/>
    </source>
</evidence>
<dbReference type="GO" id="GO:0016989">
    <property type="term" value="F:sigma factor antagonist activity"/>
    <property type="evidence" value="ECO:0007669"/>
    <property type="project" value="TreeGrafter"/>
</dbReference>
<dbReference type="InterPro" id="IPR006860">
    <property type="entry name" value="FecR"/>
</dbReference>
<dbReference type="PIRSF" id="PIRSF018266">
    <property type="entry name" value="FecR"/>
    <property type="match status" value="1"/>
</dbReference>